<dbReference type="EMBL" id="JAMXLX010000007">
    <property type="protein sequence ID" value="MCO5958955.1"/>
    <property type="molecule type" value="Genomic_DNA"/>
</dbReference>
<dbReference type="PROSITE" id="PS00455">
    <property type="entry name" value="AMP_BINDING"/>
    <property type="match status" value="1"/>
</dbReference>
<dbReference type="Gene3D" id="3.40.50.12780">
    <property type="entry name" value="N-terminal domain of ligase-like"/>
    <property type="match status" value="1"/>
</dbReference>
<organism evidence="4 5">
    <name type="scientific">Ciceribacter sichuanensis</name>
    <dbReference type="NCBI Taxonomy" id="2949647"/>
    <lineage>
        <taxon>Bacteria</taxon>
        <taxon>Pseudomonadati</taxon>
        <taxon>Pseudomonadota</taxon>
        <taxon>Alphaproteobacteria</taxon>
        <taxon>Hyphomicrobiales</taxon>
        <taxon>Rhizobiaceae</taxon>
        <taxon>Ciceribacter</taxon>
    </lineage>
</organism>
<dbReference type="InterPro" id="IPR025110">
    <property type="entry name" value="AMP-bd_C"/>
</dbReference>
<proteinExistence type="predicted"/>
<dbReference type="InterPro" id="IPR045851">
    <property type="entry name" value="AMP-bd_C_sf"/>
</dbReference>
<gene>
    <name evidence="4" type="ORF">NBH21_19430</name>
</gene>
<accession>A0AAJ1F6H5</accession>
<reference evidence="4" key="1">
    <citation type="submission" date="2022-06" db="EMBL/GenBank/DDBJ databases">
        <authorList>
            <person name="Sun Q."/>
        </authorList>
    </citation>
    <scope>NUCLEOTIDE SEQUENCE</scope>
    <source>
        <strain evidence="4">S101</strain>
    </source>
</reference>
<dbReference type="Pfam" id="PF00501">
    <property type="entry name" value="AMP-binding"/>
    <property type="match status" value="1"/>
</dbReference>
<dbReference type="SUPFAM" id="SSF56801">
    <property type="entry name" value="Acetyl-CoA synthetase-like"/>
    <property type="match status" value="1"/>
</dbReference>
<dbReference type="PANTHER" id="PTHR43767:SF10">
    <property type="entry name" value="SURFACTIN SYNTHASE SUBUNIT 1"/>
    <property type="match status" value="1"/>
</dbReference>
<evidence type="ECO:0000259" key="2">
    <source>
        <dbReference type="Pfam" id="PF00501"/>
    </source>
</evidence>
<dbReference type="PANTHER" id="PTHR43767">
    <property type="entry name" value="LONG-CHAIN-FATTY-ACID--COA LIGASE"/>
    <property type="match status" value="1"/>
</dbReference>
<sequence length="513" mass="54304">MRIEDHLRASARRLPEKVALTAGEKTLTYSGLDEASDRLAAGLIRLGVSPGDRAVLLLENGSEFVTSLFAIWKAGAVACPLHPSTRAEKLGRIVESLGASALLTQARLLQTAQAAVSRRDGSTVLLAWGLAEDAPNESSSRCEQLLAEGTDAPALHDGEHALALILHTSGSTGEPKGVMHTHASLGAACASIIAYLGNDENDIVFNVLPLSFGYGLTQVVTMAMVGGTLHLEKSFAFPAAIFKRLAETQATGLPLVPSMAAAIANMKELEPGFLPEIRYITSAAAALPPAIAGKVRRLFPAARLHVMYGQTECIRALSLPPEAFDAHPASVGFAIPRTEAFVIDENGERAAPGMVGELVIRGPHVMAGYWNDPEASTAKLRGEAGGNSRTLLTGDLFSADENGFLTFVSRRDDIIKSRGEKVSPQEVERALYAIDGIAEAAVTGVPDDFLGQAVKAFVVLAPGVTLSHRDIVRSLARTLEDYMLPQSTEFCDSLPKTASGKLRLGLAQETIGD</sequence>
<evidence type="ECO:0000256" key="1">
    <source>
        <dbReference type="ARBA" id="ARBA00022723"/>
    </source>
</evidence>
<keyword evidence="4" id="KW-0436">Ligase</keyword>
<keyword evidence="1" id="KW-0479">Metal-binding</keyword>
<evidence type="ECO:0000313" key="4">
    <source>
        <dbReference type="EMBL" id="MCO5958955.1"/>
    </source>
</evidence>
<feature type="domain" description="AMP-dependent synthetase/ligase" evidence="2">
    <location>
        <begin position="8"/>
        <end position="370"/>
    </location>
</feature>
<name>A0AAJ1F6H5_9HYPH</name>
<dbReference type="Proteomes" id="UP001155380">
    <property type="component" value="Unassembled WGS sequence"/>
</dbReference>
<evidence type="ECO:0000313" key="5">
    <source>
        <dbReference type="Proteomes" id="UP001155380"/>
    </source>
</evidence>
<dbReference type="Gene3D" id="3.30.300.30">
    <property type="match status" value="1"/>
</dbReference>
<dbReference type="GO" id="GO:0016877">
    <property type="term" value="F:ligase activity, forming carbon-sulfur bonds"/>
    <property type="evidence" value="ECO:0007669"/>
    <property type="project" value="UniProtKB-ARBA"/>
</dbReference>
<protein>
    <submittedName>
        <fullName evidence="4">Acyl--CoA ligase</fullName>
    </submittedName>
</protein>
<dbReference type="Pfam" id="PF13193">
    <property type="entry name" value="AMP-binding_C"/>
    <property type="match status" value="1"/>
</dbReference>
<dbReference type="InterPro" id="IPR050237">
    <property type="entry name" value="ATP-dep_AMP-bd_enzyme"/>
</dbReference>
<dbReference type="InterPro" id="IPR020845">
    <property type="entry name" value="AMP-binding_CS"/>
</dbReference>
<comment type="caution">
    <text evidence="4">The sequence shown here is derived from an EMBL/GenBank/DDBJ whole genome shotgun (WGS) entry which is preliminary data.</text>
</comment>
<dbReference type="GO" id="GO:0046872">
    <property type="term" value="F:metal ion binding"/>
    <property type="evidence" value="ECO:0007669"/>
    <property type="project" value="UniProtKB-KW"/>
</dbReference>
<dbReference type="AlphaFoldDB" id="A0AAJ1F6H5"/>
<feature type="domain" description="AMP-binding enzyme C-terminal" evidence="3">
    <location>
        <begin position="426"/>
        <end position="501"/>
    </location>
</feature>
<dbReference type="InterPro" id="IPR000873">
    <property type="entry name" value="AMP-dep_synth/lig_dom"/>
</dbReference>
<evidence type="ECO:0000259" key="3">
    <source>
        <dbReference type="Pfam" id="PF13193"/>
    </source>
</evidence>
<dbReference type="RefSeq" id="WP_250914438.1">
    <property type="nucleotide sequence ID" value="NZ_JAMXLX010000007.1"/>
</dbReference>
<dbReference type="InterPro" id="IPR042099">
    <property type="entry name" value="ANL_N_sf"/>
</dbReference>